<dbReference type="Gene3D" id="3.40.50.150">
    <property type="entry name" value="Vaccinia Virus protein VP39"/>
    <property type="match status" value="1"/>
</dbReference>
<dbReference type="GO" id="GO:0003735">
    <property type="term" value="F:structural constituent of ribosome"/>
    <property type="evidence" value="ECO:0007669"/>
    <property type="project" value="TreeGrafter"/>
</dbReference>
<keyword evidence="5" id="KW-0411">Iron-sulfur</keyword>
<dbReference type="OrthoDB" id="421327at2759"/>
<dbReference type="STRING" id="6265.A0A0B2W1T7"/>
<keyword evidence="8" id="KW-0489">Methyltransferase</keyword>
<proteinExistence type="predicted"/>
<evidence type="ECO:0000256" key="1">
    <source>
        <dbReference type="ARBA" id="ARBA00004173"/>
    </source>
</evidence>
<dbReference type="OMA" id="CPHDQGC"/>
<evidence type="ECO:0000256" key="7">
    <source>
        <dbReference type="ARBA" id="ARBA00045681"/>
    </source>
</evidence>
<keyword evidence="6" id="KW-0496">Mitochondrion</keyword>
<keyword evidence="8" id="KW-0808">Transferase</keyword>
<keyword evidence="9" id="KW-1185">Reference proteome</keyword>
<evidence type="ECO:0000313" key="9">
    <source>
        <dbReference type="Proteomes" id="UP000031036"/>
    </source>
</evidence>
<protein>
    <submittedName>
        <fullName evidence="8">Methyltransferase-like protein 17, mitochondrial</fullName>
    </submittedName>
</protein>
<evidence type="ECO:0000313" key="8">
    <source>
        <dbReference type="EMBL" id="KHN87614.1"/>
    </source>
</evidence>
<sequence length="617" mass="70060">MNRRTYATTSAVRFLKCVCRLRSTNIESVRRSHLSRTFADGCSHVTSLNVESGERCILRLKLANDLSMNRRTYATTSAVRFLKCVCRLRSTNIESVRRSHLSRTFADGCSHVTSLNVESGERCILRLKLANVKSSRLRSGFTLPDAAIEGLKNALVQCSRLPKQLQHEADQLNEMLSQRRFPATSEEVREARNRIRKMLREEEGDQFDEDLFNQKVKDAKEDFTKRQVEKLLRRTRYNWRPLDFGSKESAAVYTLARLAANFAEVRSVLSTLEETGFVPRTVLDYGSGCGGAFWAAYHLWGDQVEEFQLIEPNDNMSKFCMDVLRGADDNPSEALVHRNVTFRRYLAPSPSNTFDVVIAHRILVELASRESRIDLINSLWNRANKYLVLIDSNLDDSFKALMEARDYILIASSEVHATEMRQIIHEMNLPNANAIEKILDDKNLSNYERFSLLRDLIPPEIELPTRLPAGFVFAPCPHDQGCPKLSPGSRSVCEFSMRWRDVRADGKVGKRRDGTATGSFSYVIMQKGVREPVENLARLLHVVHSDKHLTCTVCTPFIGIQRFVISKRAGPIYKSIKAKKPGQLLPITITSVASESHFDVYEEAVKEFERTVPSASS</sequence>
<evidence type="ECO:0000256" key="2">
    <source>
        <dbReference type="ARBA" id="ARBA00022723"/>
    </source>
</evidence>
<reference evidence="8 9" key="1">
    <citation type="submission" date="2014-11" db="EMBL/GenBank/DDBJ databases">
        <title>Genetic blueprint of the zoonotic pathogen Toxocara canis.</title>
        <authorList>
            <person name="Zhu X.-Q."/>
            <person name="Korhonen P.K."/>
            <person name="Cai H."/>
            <person name="Young N.D."/>
            <person name="Nejsum P."/>
            <person name="von Samson-Himmelstjerna G."/>
            <person name="Boag P.R."/>
            <person name="Tan P."/>
            <person name="Li Q."/>
            <person name="Min J."/>
            <person name="Yang Y."/>
            <person name="Wang X."/>
            <person name="Fang X."/>
            <person name="Hall R.S."/>
            <person name="Hofmann A."/>
            <person name="Sternberg P.W."/>
            <person name="Jex A.R."/>
            <person name="Gasser R.B."/>
        </authorList>
    </citation>
    <scope>NUCLEOTIDE SEQUENCE [LARGE SCALE GENOMIC DNA]</scope>
    <source>
        <strain evidence="8">PN_DK_2014</strain>
    </source>
</reference>
<dbReference type="GO" id="GO:0046872">
    <property type="term" value="F:metal ion binding"/>
    <property type="evidence" value="ECO:0007669"/>
    <property type="project" value="UniProtKB-KW"/>
</dbReference>
<dbReference type="SUPFAM" id="SSF53335">
    <property type="entry name" value="S-adenosyl-L-methionine-dependent methyltransferases"/>
    <property type="match status" value="1"/>
</dbReference>
<dbReference type="GO" id="GO:0051536">
    <property type="term" value="F:iron-sulfur cluster binding"/>
    <property type="evidence" value="ECO:0007669"/>
    <property type="project" value="UniProtKB-KW"/>
</dbReference>
<dbReference type="GO" id="GO:0008168">
    <property type="term" value="F:methyltransferase activity"/>
    <property type="evidence" value="ECO:0007669"/>
    <property type="project" value="UniProtKB-KW"/>
</dbReference>
<evidence type="ECO:0000256" key="5">
    <source>
        <dbReference type="ARBA" id="ARBA00023014"/>
    </source>
</evidence>
<dbReference type="InterPro" id="IPR029063">
    <property type="entry name" value="SAM-dependent_MTases_sf"/>
</dbReference>
<dbReference type="GO" id="GO:0032259">
    <property type="term" value="P:methylation"/>
    <property type="evidence" value="ECO:0007669"/>
    <property type="project" value="UniProtKB-KW"/>
</dbReference>
<dbReference type="PANTHER" id="PTHR13184:SF5">
    <property type="entry name" value="METHYLTRANSFERASE-LIKE PROTEIN 17, MITOCHONDRIAL"/>
    <property type="match status" value="1"/>
</dbReference>
<dbReference type="EMBL" id="JPKZ01000388">
    <property type="protein sequence ID" value="KHN87614.1"/>
    <property type="molecule type" value="Genomic_DNA"/>
</dbReference>
<evidence type="ECO:0000256" key="3">
    <source>
        <dbReference type="ARBA" id="ARBA00022946"/>
    </source>
</evidence>
<dbReference type="Pfam" id="PF09243">
    <property type="entry name" value="Rsm22"/>
    <property type="match status" value="2"/>
</dbReference>
<keyword evidence="4" id="KW-0408">Iron</keyword>
<dbReference type="InterPro" id="IPR052571">
    <property type="entry name" value="Mt_RNA_Methyltransferase"/>
</dbReference>
<evidence type="ECO:0000256" key="6">
    <source>
        <dbReference type="ARBA" id="ARBA00023128"/>
    </source>
</evidence>
<comment type="subcellular location">
    <subcellularLocation>
        <location evidence="1">Mitochondrion</location>
    </subcellularLocation>
</comment>
<dbReference type="InterPro" id="IPR015324">
    <property type="entry name" value="Ribosomal_Rsm22-like"/>
</dbReference>
<dbReference type="AlphaFoldDB" id="A0A0B2W1T7"/>
<keyword evidence="3" id="KW-0809">Transit peptide</keyword>
<comment type="caution">
    <text evidence="8">The sequence shown here is derived from an EMBL/GenBank/DDBJ whole genome shotgun (WGS) entry which is preliminary data.</text>
</comment>
<gene>
    <name evidence="8" type="primary">METTL17</name>
    <name evidence="8" type="ORF">Tcan_06376</name>
</gene>
<accession>A0A0B2W1T7</accession>
<dbReference type="Proteomes" id="UP000031036">
    <property type="component" value="Unassembled WGS sequence"/>
</dbReference>
<evidence type="ECO:0000256" key="4">
    <source>
        <dbReference type="ARBA" id="ARBA00023004"/>
    </source>
</evidence>
<name>A0A0B2W1T7_TOXCA</name>
<keyword evidence="2" id="KW-0479">Metal-binding</keyword>
<organism evidence="8 9">
    <name type="scientific">Toxocara canis</name>
    <name type="common">Canine roundworm</name>
    <dbReference type="NCBI Taxonomy" id="6265"/>
    <lineage>
        <taxon>Eukaryota</taxon>
        <taxon>Metazoa</taxon>
        <taxon>Ecdysozoa</taxon>
        <taxon>Nematoda</taxon>
        <taxon>Chromadorea</taxon>
        <taxon>Rhabditida</taxon>
        <taxon>Spirurina</taxon>
        <taxon>Ascaridomorpha</taxon>
        <taxon>Ascaridoidea</taxon>
        <taxon>Toxocaridae</taxon>
        <taxon>Toxocara</taxon>
    </lineage>
</organism>
<dbReference type="GO" id="GO:0006412">
    <property type="term" value="P:translation"/>
    <property type="evidence" value="ECO:0007669"/>
    <property type="project" value="InterPro"/>
</dbReference>
<comment type="function">
    <text evidence="7">Mitochondrial ribosome (mitoribosome) assembly factor. Binds at the interface of the head and body domains of the mitochondrial small ribosomal subunit (mt-SSU), occluding the mRNA channel and preventing compaction of the head domain towards the body. Probable inactive methyltransferase: retains the characteristic folding and ability to bind S-adenosyl-L-methionine, but it probably lost its methyltransferase activity.</text>
</comment>
<dbReference type="GO" id="GO:0005763">
    <property type="term" value="C:mitochondrial small ribosomal subunit"/>
    <property type="evidence" value="ECO:0007669"/>
    <property type="project" value="TreeGrafter"/>
</dbReference>
<dbReference type="PANTHER" id="PTHR13184">
    <property type="entry name" value="37S RIBOSOMAL PROTEIN S22"/>
    <property type="match status" value="1"/>
</dbReference>